<dbReference type="SUPFAM" id="SSF51735">
    <property type="entry name" value="NAD(P)-binding Rossmann-fold domains"/>
    <property type="match status" value="1"/>
</dbReference>
<dbReference type="InterPro" id="IPR020843">
    <property type="entry name" value="ER"/>
</dbReference>
<dbReference type="SUPFAM" id="SSF50129">
    <property type="entry name" value="GroES-like"/>
    <property type="match status" value="1"/>
</dbReference>
<comment type="caution">
    <text evidence="6">The sequence shown here is derived from an EMBL/GenBank/DDBJ whole genome shotgun (WGS) entry which is preliminary data.</text>
</comment>
<comment type="cofactor">
    <cofactor evidence="4">
        <name>Zn(2+)</name>
        <dbReference type="ChEBI" id="CHEBI:29105"/>
    </cofactor>
</comment>
<dbReference type="GO" id="GO:0016491">
    <property type="term" value="F:oxidoreductase activity"/>
    <property type="evidence" value="ECO:0007669"/>
    <property type="project" value="UniProtKB-KW"/>
</dbReference>
<evidence type="ECO:0000313" key="6">
    <source>
        <dbReference type="EMBL" id="MCM3716305.1"/>
    </source>
</evidence>
<dbReference type="Gene3D" id="3.90.180.10">
    <property type="entry name" value="Medium-chain alcohol dehydrogenases, catalytic domain"/>
    <property type="match status" value="1"/>
</dbReference>
<dbReference type="AlphaFoldDB" id="A0A9X2DVS3"/>
<dbReference type="PANTHER" id="PTHR43401:SF2">
    <property type="entry name" value="L-THREONINE 3-DEHYDROGENASE"/>
    <property type="match status" value="1"/>
</dbReference>
<evidence type="ECO:0000313" key="7">
    <source>
        <dbReference type="Proteomes" id="UP001139179"/>
    </source>
</evidence>
<evidence type="ECO:0000256" key="3">
    <source>
        <dbReference type="ARBA" id="ARBA00023002"/>
    </source>
</evidence>
<evidence type="ECO:0000256" key="1">
    <source>
        <dbReference type="ARBA" id="ARBA00022723"/>
    </source>
</evidence>
<dbReference type="InterPro" id="IPR013154">
    <property type="entry name" value="ADH-like_N"/>
</dbReference>
<dbReference type="Pfam" id="PF08240">
    <property type="entry name" value="ADH_N"/>
    <property type="match status" value="1"/>
</dbReference>
<dbReference type="Gene3D" id="3.40.50.720">
    <property type="entry name" value="NAD(P)-binding Rossmann-like Domain"/>
    <property type="match status" value="1"/>
</dbReference>
<sequence>MKQAILTGVKTIELQEVIERKLSEKDILVQLEVCGLCGSDLHIFEGHHPVIGPPVVMGHEFSGRVIQCGTEVKGFKVGDYVAGIPAIGCGRCEHCLQGKFNLCEDLQVIGGHVPGAFAESIVVPEDNLVKIPEQFTATEGAMVESVAVAVHAVSHFSKIKGQTFAVLGAGPIGLLTFQVLKAFGAKRIFVSDPNETRRVLAETLGADIVIDPVHENLLKIAFEKNNSQKLDGAVDCAGLEMTLQQALTITKNGGEIVISAIFGKNPTIPMRLLQREERRLFGTQMYRKEDFETAIKLIQQQRIKVEALVTNRFDLDHIQDAFTLASSRASHVGKIMIHPQSL</sequence>
<reference evidence="6" key="1">
    <citation type="submission" date="2022-05" db="EMBL/GenBank/DDBJ databases">
        <title>Comparative Genomics of Spacecraft Associated Microbes.</title>
        <authorList>
            <person name="Tran M.T."/>
            <person name="Wright A."/>
            <person name="Seuylemezian A."/>
            <person name="Eisen J."/>
            <person name="Coil D."/>
        </authorList>
    </citation>
    <scope>NUCLEOTIDE SEQUENCE</scope>
    <source>
        <strain evidence="6">214.1.1</strain>
    </source>
</reference>
<dbReference type="Pfam" id="PF00107">
    <property type="entry name" value="ADH_zinc_N"/>
    <property type="match status" value="1"/>
</dbReference>
<dbReference type="InterPro" id="IPR036291">
    <property type="entry name" value="NAD(P)-bd_dom_sf"/>
</dbReference>
<evidence type="ECO:0000256" key="2">
    <source>
        <dbReference type="ARBA" id="ARBA00022833"/>
    </source>
</evidence>
<gene>
    <name evidence="6" type="ORF">M3202_19865</name>
</gene>
<keyword evidence="2 4" id="KW-0862">Zinc</keyword>
<protein>
    <submittedName>
        <fullName evidence="6">Alcohol dehydrogenase catalytic domain-containing protein</fullName>
    </submittedName>
</protein>
<keyword evidence="3" id="KW-0560">Oxidoreductase</keyword>
<dbReference type="GO" id="GO:0008270">
    <property type="term" value="F:zinc ion binding"/>
    <property type="evidence" value="ECO:0007669"/>
    <property type="project" value="InterPro"/>
</dbReference>
<dbReference type="InterPro" id="IPR050129">
    <property type="entry name" value="Zn_alcohol_dh"/>
</dbReference>
<dbReference type="Proteomes" id="UP001139179">
    <property type="component" value="Unassembled WGS sequence"/>
</dbReference>
<dbReference type="InterPro" id="IPR002328">
    <property type="entry name" value="ADH_Zn_CS"/>
</dbReference>
<dbReference type="PANTHER" id="PTHR43401">
    <property type="entry name" value="L-THREONINE 3-DEHYDROGENASE"/>
    <property type="match status" value="1"/>
</dbReference>
<dbReference type="SMART" id="SM00829">
    <property type="entry name" value="PKS_ER"/>
    <property type="match status" value="1"/>
</dbReference>
<accession>A0A9X2DVS3</accession>
<dbReference type="InterPro" id="IPR013149">
    <property type="entry name" value="ADH-like_C"/>
</dbReference>
<feature type="domain" description="Enoyl reductase (ER)" evidence="5">
    <location>
        <begin position="8"/>
        <end position="337"/>
    </location>
</feature>
<dbReference type="RefSeq" id="WP_251224976.1">
    <property type="nucleotide sequence ID" value="NZ_JAMBOL010000034.1"/>
</dbReference>
<evidence type="ECO:0000259" key="5">
    <source>
        <dbReference type="SMART" id="SM00829"/>
    </source>
</evidence>
<keyword evidence="1 4" id="KW-0479">Metal-binding</keyword>
<name>A0A9X2DVS3_9BACI</name>
<proteinExistence type="inferred from homology"/>
<dbReference type="EMBL" id="JAMBOL010000034">
    <property type="protein sequence ID" value="MCM3716305.1"/>
    <property type="molecule type" value="Genomic_DNA"/>
</dbReference>
<comment type="similarity">
    <text evidence="4">Belongs to the zinc-containing alcohol dehydrogenase family.</text>
</comment>
<dbReference type="PROSITE" id="PS00059">
    <property type="entry name" value="ADH_ZINC"/>
    <property type="match status" value="1"/>
</dbReference>
<organism evidence="6 7">
    <name type="scientific">Halalkalibacter oceani</name>
    <dbReference type="NCBI Taxonomy" id="1653776"/>
    <lineage>
        <taxon>Bacteria</taxon>
        <taxon>Bacillati</taxon>
        <taxon>Bacillota</taxon>
        <taxon>Bacilli</taxon>
        <taxon>Bacillales</taxon>
        <taxon>Bacillaceae</taxon>
        <taxon>Halalkalibacter</taxon>
    </lineage>
</organism>
<dbReference type="InterPro" id="IPR011032">
    <property type="entry name" value="GroES-like_sf"/>
</dbReference>
<keyword evidence="7" id="KW-1185">Reference proteome</keyword>
<evidence type="ECO:0000256" key="4">
    <source>
        <dbReference type="RuleBase" id="RU361277"/>
    </source>
</evidence>